<reference evidence="5" key="2">
    <citation type="journal article" date="2017" name="Nat. Microbiol.">
        <title>Global analysis of biosynthetic gene clusters reveals vast potential of secondary metabolite production in Penicillium species.</title>
        <authorList>
            <person name="Nielsen J.C."/>
            <person name="Grijseels S."/>
            <person name="Prigent S."/>
            <person name="Ji B."/>
            <person name="Dainat J."/>
            <person name="Nielsen K.F."/>
            <person name="Frisvad J.C."/>
            <person name="Workman M."/>
            <person name="Nielsen J."/>
        </authorList>
    </citation>
    <scope>NUCLEOTIDE SEQUENCE [LARGE SCALE GENOMIC DNA]</scope>
    <source>
        <strain evidence="5">IBT 13039</strain>
    </source>
</reference>
<dbReference type="EMBL" id="MOOB01000420">
    <property type="protein sequence ID" value="OQE56377.1"/>
    <property type="molecule type" value="Genomic_DNA"/>
</dbReference>
<evidence type="ECO:0000313" key="5">
    <source>
        <dbReference type="Proteomes" id="UP000191691"/>
    </source>
</evidence>
<dbReference type="SUPFAM" id="SSF52151">
    <property type="entry name" value="FabD/lysophospholipase-like"/>
    <property type="match status" value="1"/>
</dbReference>
<name>A0A1V6W0F0_PENNA</name>
<gene>
    <name evidence="4" type="ORF">PENNAL_c0417G06049</name>
    <name evidence="3" type="ORF">PENNAL_c0420G07928</name>
</gene>
<protein>
    <recommendedName>
        <fullName evidence="2">PNPLA domain-containing protein</fullName>
    </recommendedName>
</protein>
<dbReference type="CDD" id="cd07199">
    <property type="entry name" value="Pat17_PNPLA8_PNPLA9_like"/>
    <property type="match status" value="1"/>
</dbReference>
<keyword evidence="1" id="KW-0443">Lipid metabolism</keyword>
<reference evidence="3" key="1">
    <citation type="submission" date="2016-10" db="EMBL/GenBank/DDBJ databases">
        <title>Uncovering the secondary metabolism of Penicillium species provides insights into the evolution of 6-MSA pathways.</title>
        <authorList>
            <person name="Nielsen J.C."/>
            <person name="Nielsen J."/>
        </authorList>
    </citation>
    <scope>NUCLEOTIDE SEQUENCE [LARGE SCALE GENOMIC DNA]</scope>
    <source>
        <strain evidence="3">IBT 13039</strain>
    </source>
</reference>
<dbReference type="AlphaFoldDB" id="A0A1V6W0F0"/>
<dbReference type="InterPro" id="IPR016035">
    <property type="entry name" value="Acyl_Trfase/lysoPLipase"/>
</dbReference>
<keyword evidence="5" id="KW-1185">Reference proteome</keyword>
<dbReference type="Gene3D" id="3.40.1090.10">
    <property type="entry name" value="Cytosolic phospholipase A2 catalytic domain"/>
    <property type="match status" value="1"/>
</dbReference>
<dbReference type="Proteomes" id="UP000191691">
    <property type="component" value="Unassembled WGS sequence"/>
</dbReference>
<feature type="domain" description="PNPLA" evidence="2">
    <location>
        <begin position="39"/>
        <end position="170"/>
    </location>
</feature>
<dbReference type="GO" id="GO:0047499">
    <property type="term" value="F:calcium-independent phospholipase A2 activity"/>
    <property type="evidence" value="ECO:0007669"/>
    <property type="project" value="TreeGrafter"/>
</dbReference>
<proteinExistence type="predicted"/>
<feature type="non-terminal residue" evidence="3">
    <location>
        <position position="353"/>
    </location>
</feature>
<organism evidence="3 5">
    <name type="scientific">Penicillium nalgiovense</name>
    <dbReference type="NCBI Taxonomy" id="60175"/>
    <lineage>
        <taxon>Eukaryota</taxon>
        <taxon>Fungi</taxon>
        <taxon>Dikarya</taxon>
        <taxon>Ascomycota</taxon>
        <taxon>Pezizomycotina</taxon>
        <taxon>Eurotiomycetes</taxon>
        <taxon>Eurotiomycetidae</taxon>
        <taxon>Eurotiales</taxon>
        <taxon>Aspergillaceae</taxon>
        <taxon>Penicillium</taxon>
    </lineage>
</organism>
<dbReference type="InterPro" id="IPR002641">
    <property type="entry name" value="PNPLA_dom"/>
</dbReference>
<accession>A0A1V6W0F0</accession>
<dbReference type="EMBL" id="MOOB01000417">
    <property type="protein sequence ID" value="OQE56520.1"/>
    <property type="molecule type" value="Genomic_DNA"/>
</dbReference>
<evidence type="ECO:0000313" key="4">
    <source>
        <dbReference type="EMBL" id="OQE56520.1"/>
    </source>
</evidence>
<evidence type="ECO:0000259" key="2">
    <source>
        <dbReference type="Pfam" id="PF01734"/>
    </source>
</evidence>
<comment type="caution">
    <text evidence="3">The sequence shown here is derived from an EMBL/GenBank/DDBJ whole genome shotgun (WGS) entry which is preliminary data.</text>
</comment>
<evidence type="ECO:0000256" key="1">
    <source>
        <dbReference type="ARBA" id="ARBA00023098"/>
    </source>
</evidence>
<dbReference type="PANTHER" id="PTHR24185">
    <property type="entry name" value="CALCIUM-INDEPENDENT PHOSPHOLIPASE A2-GAMMA"/>
    <property type="match status" value="1"/>
</dbReference>
<dbReference type="GO" id="GO:0019369">
    <property type="term" value="P:arachidonate metabolic process"/>
    <property type="evidence" value="ECO:0007669"/>
    <property type="project" value="TreeGrafter"/>
</dbReference>
<dbReference type="GO" id="GO:0046486">
    <property type="term" value="P:glycerolipid metabolic process"/>
    <property type="evidence" value="ECO:0007669"/>
    <property type="project" value="UniProtKB-ARBA"/>
</dbReference>
<evidence type="ECO:0000313" key="3">
    <source>
        <dbReference type="EMBL" id="OQE56377.1"/>
    </source>
</evidence>
<sequence>MVLNGLSAEESCAKFPAFARMIFGSPPKHAPKSPISRCATWIKSLACFLADCQYDSERLEDALQRVVDPQRRMFDVTTTSSTGCRVAIITSRTSDGKACVLANYRGMGQREANAAYEFLVPKTADENPHVWKVAQCSVAAPFFFRSKSLPGFGALQDGGVRANNPLAIALKESVVIWPSAKTHDLLLSVGTGSFSSLAKPIEGASRILQDSAIPRMIRATMSSPCMDGEQGFHEALNFVPDVERSNIFRLNHELPEPLPRLDDVSKLEGMSKMHFTVPTELVRTILATAFFFFELDELPIKSQGVFFCKGSVLCSRSYSRDLVKLVMVEFPGARFEMARGQRLGDIDDDDGCR</sequence>
<dbReference type="GO" id="GO:0016020">
    <property type="term" value="C:membrane"/>
    <property type="evidence" value="ECO:0007669"/>
    <property type="project" value="TreeGrafter"/>
</dbReference>
<dbReference type="Pfam" id="PF01734">
    <property type="entry name" value="Patatin"/>
    <property type="match status" value="1"/>
</dbReference>
<dbReference type="PANTHER" id="PTHR24185:SF8">
    <property type="entry name" value="PNPLA DOMAIN-CONTAINING PROTEIN"/>
    <property type="match status" value="1"/>
</dbReference>
<dbReference type="STRING" id="60175.A0A1V6W0F0"/>